<accession>A0A2T4U5S3</accession>
<dbReference type="AlphaFoldDB" id="A0A2T4U5S3"/>
<dbReference type="InterPro" id="IPR008928">
    <property type="entry name" value="6-hairpin_glycosidase_sf"/>
</dbReference>
<dbReference type="RefSeq" id="WP_107585018.1">
    <property type="nucleotide sequence ID" value="NZ_PZJJ01000014.1"/>
</dbReference>
<keyword evidence="2" id="KW-1185">Reference proteome</keyword>
<evidence type="ECO:0008006" key="3">
    <source>
        <dbReference type="Google" id="ProtNLM"/>
    </source>
</evidence>
<evidence type="ECO:0000313" key="1">
    <source>
        <dbReference type="EMBL" id="PTL38749.1"/>
    </source>
</evidence>
<gene>
    <name evidence="1" type="ORF">C6Y45_09665</name>
</gene>
<dbReference type="SUPFAM" id="SSF48208">
    <property type="entry name" value="Six-hairpin glycosidases"/>
    <property type="match status" value="1"/>
</dbReference>
<name>A0A2T4U5S3_9BACI</name>
<reference evidence="1 2" key="1">
    <citation type="submission" date="2018-03" db="EMBL/GenBank/DDBJ databases">
        <title>Alkalicoccus saliphilus sp. nov., isolated from a mineral pool.</title>
        <authorList>
            <person name="Zhao B."/>
        </authorList>
    </citation>
    <scope>NUCLEOTIDE SEQUENCE [LARGE SCALE GENOMIC DNA]</scope>
    <source>
        <strain evidence="1 2">6AG</strain>
    </source>
</reference>
<dbReference type="EMBL" id="PZJJ01000014">
    <property type="protein sequence ID" value="PTL38749.1"/>
    <property type="molecule type" value="Genomic_DNA"/>
</dbReference>
<proteinExistence type="predicted"/>
<comment type="caution">
    <text evidence="1">The sequence shown here is derived from an EMBL/GenBank/DDBJ whole genome shotgun (WGS) entry which is preliminary data.</text>
</comment>
<sequence length="1047" mass="119150">MYRLEKDHSFTINNYQHLPTFSSFLPGIAGENGIPIWAFYVNRGQGIAGFGLQDKDHAVMEFFPADKAYHMVYSQGFRTFIKIHQEGTDQFVEPFSIQSKYQKDVTEKMNVSENVLKLEHVNSTLGLTVQAEYFSLPELPAGGLVRFVKVTNTSDDVQTMEMIDGLPAILPSGVKNMPYKELGNTLKSWFEVKKLQDNTACYMLRGSIEDSSEVKETKESSYYWSTVFQGGKEYRPEPIIDRSVLFGSDTSLQYPEKFLNHSLTELAAEEEQTTNQVSSGFTPVHASLKPGESIEIWSVMGAASSLEKIEKLTASSFTKEKLAGARRRAAGITGDLLAPANAETAQEVFDAYVRQSYLDNGLRGGFPKVFGTKEKKNVFYLYSRKHGDLERDYNFFSTNPTYYSQGNGNYRDINQNRRMDIFFEPDVYDTNIHQFMSLIQLDGYNPLQVQGVRYRMLPEKMTEVLTFFRKEDEPLLAAFFRGSFTPGEVKHFLEDQNITCEVDFHSLLAVLLTSSEQLYQAAYGEGYWIDHWTYNLDLIDNFLSIYPDHAEKLFFGKGYPFYDSGMYIKPRKERYVIKEAGIRQYHAVVESGNKNYRSESPWVRDENGNIYETNLYSKLVLLAAVKIAALSPYGLGLEMEADKPGWNDSLNGLPGMLGSGTSELMELYRLLFLLKDTGGKGDIRLPSEGAELLDHLSEEIIRKEETDPMTYWHRVNEHKEKYRASVRGGITGSEKVYTRKEINEKVEQMLSVTAPAVESVKSYEEIPPTYFYFQTDADNLQEHKLQKLDLTPKAVAPYLEGAVKALKTSARGEAEDLYRKVKQSNLFDKKLQMYKVSSSIEGEPNEIGRAKSFTPGWLENESVFLHMEYKYLLEVLKAGLVDEFYKDAENILIPFMDPEVYGRSILEHSSFIASSAHPDPKVHGRGFVARLSGATVEFLNMWAWMTAGPSPFTVYEGKLAFRLSPALADWLFKEDGTLRFTLFGQCEVTYENKERKATFGKNGVVPVSYELTYNNGRTHLVHAREVTGEHAYAIRNKEVKAIRVILK</sequence>
<evidence type="ECO:0000313" key="2">
    <source>
        <dbReference type="Proteomes" id="UP000240509"/>
    </source>
</evidence>
<dbReference type="GO" id="GO:0005975">
    <property type="term" value="P:carbohydrate metabolic process"/>
    <property type="evidence" value="ECO:0007669"/>
    <property type="project" value="InterPro"/>
</dbReference>
<organism evidence="1 2">
    <name type="scientific">Alkalicoccus saliphilus</name>
    <dbReference type="NCBI Taxonomy" id="200989"/>
    <lineage>
        <taxon>Bacteria</taxon>
        <taxon>Bacillati</taxon>
        <taxon>Bacillota</taxon>
        <taxon>Bacilli</taxon>
        <taxon>Bacillales</taxon>
        <taxon>Bacillaceae</taxon>
        <taxon>Alkalicoccus</taxon>
    </lineage>
</organism>
<dbReference type="Proteomes" id="UP000240509">
    <property type="component" value="Unassembled WGS sequence"/>
</dbReference>
<protein>
    <recommendedName>
        <fullName evidence="3">Cellobiose phosphorylase</fullName>
    </recommendedName>
</protein>
<dbReference type="OrthoDB" id="38684at2"/>